<organism evidence="1 2">
    <name type="scientific">Massilia yuzhufengensis</name>
    <dbReference type="NCBI Taxonomy" id="1164594"/>
    <lineage>
        <taxon>Bacteria</taxon>
        <taxon>Pseudomonadati</taxon>
        <taxon>Pseudomonadota</taxon>
        <taxon>Betaproteobacteria</taxon>
        <taxon>Burkholderiales</taxon>
        <taxon>Oxalobacteraceae</taxon>
        <taxon>Telluria group</taxon>
        <taxon>Massilia</taxon>
    </lineage>
</organism>
<gene>
    <name evidence="1" type="ORF">SAMN05216204_120104</name>
</gene>
<proteinExistence type="predicted"/>
<dbReference type="EMBL" id="FOLD01000020">
    <property type="protein sequence ID" value="SFD27492.1"/>
    <property type="molecule type" value="Genomic_DNA"/>
</dbReference>
<accession>A0A1I1QZT4</accession>
<dbReference type="Proteomes" id="UP000198639">
    <property type="component" value="Unassembled WGS sequence"/>
</dbReference>
<dbReference type="AlphaFoldDB" id="A0A1I1QZT4"/>
<protein>
    <submittedName>
        <fullName evidence="1">Uncharacterized protein</fullName>
    </submittedName>
</protein>
<name>A0A1I1QZT4_9BURK</name>
<evidence type="ECO:0000313" key="1">
    <source>
        <dbReference type="EMBL" id="SFD27492.1"/>
    </source>
</evidence>
<feature type="non-terminal residue" evidence="1">
    <location>
        <position position="1"/>
    </location>
</feature>
<evidence type="ECO:0000313" key="2">
    <source>
        <dbReference type="Proteomes" id="UP000198639"/>
    </source>
</evidence>
<reference evidence="2" key="1">
    <citation type="submission" date="2016-10" db="EMBL/GenBank/DDBJ databases">
        <authorList>
            <person name="Varghese N."/>
            <person name="Submissions S."/>
        </authorList>
    </citation>
    <scope>NUCLEOTIDE SEQUENCE [LARGE SCALE GENOMIC DNA]</scope>
    <source>
        <strain evidence="2">CGMCC 1.12041</strain>
    </source>
</reference>
<sequence length="41" mass="4437">STGRAANHFLKRGERMEGSVDGDTVWTVAQLDSSILIHSHG</sequence>
<keyword evidence="2" id="KW-1185">Reference proteome</keyword>